<keyword evidence="1" id="KW-0479">Metal-binding</keyword>
<dbReference type="GO" id="GO:0046872">
    <property type="term" value="F:metal ion binding"/>
    <property type="evidence" value="ECO:0007669"/>
    <property type="project" value="UniProtKB-KW"/>
</dbReference>
<accession>A0A399SUD6</accession>
<dbReference type="OrthoDB" id="9804603at2"/>
<feature type="domain" description="4Fe-4S ferredoxin-type" evidence="4">
    <location>
        <begin position="43"/>
        <end position="72"/>
    </location>
</feature>
<dbReference type="AlphaFoldDB" id="A0A399SUD6"/>
<protein>
    <submittedName>
        <fullName evidence="5">4Fe-4S dicluster domain-containing protein</fullName>
    </submittedName>
</protein>
<dbReference type="Pfam" id="PF12838">
    <property type="entry name" value="Fer4_7"/>
    <property type="match status" value="1"/>
</dbReference>
<evidence type="ECO:0000313" key="5">
    <source>
        <dbReference type="EMBL" id="RIJ45617.1"/>
    </source>
</evidence>
<evidence type="ECO:0000256" key="3">
    <source>
        <dbReference type="ARBA" id="ARBA00023014"/>
    </source>
</evidence>
<keyword evidence="6" id="KW-1185">Reference proteome</keyword>
<dbReference type="InterPro" id="IPR017896">
    <property type="entry name" value="4Fe4S_Fe-S-bd"/>
</dbReference>
<keyword evidence="3" id="KW-0411">Iron-sulfur</keyword>
<evidence type="ECO:0000313" key="6">
    <source>
        <dbReference type="Proteomes" id="UP000265926"/>
    </source>
</evidence>
<evidence type="ECO:0000256" key="1">
    <source>
        <dbReference type="ARBA" id="ARBA00022723"/>
    </source>
</evidence>
<dbReference type="PANTHER" id="PTHR43122:SF2">
    <property type="entry name" value="FERREDOXIN SUBUNIT OF PYRUVATE:FLAVODOXIN OXIDOREDUCTASE"/>
    <property type="match status" value="1"/>
</dbReference>
<feature type="domain" description="4Fe-4S ferredoxin-type" evidence="4">
    <location>
        <begin position="6"/>
        <end position="35"/>
    </location>
</feature>
<evidence type="ECO:0000256" key="2">
    <source>
        <dbReference type="ARBA" id="ARBA00023004"/>
    </source>
</evidence>
<keyword evidence="2" id="KW-0408">Iron</keyword>
<proteinExistence type="predicted"/>
<organism evidence="5 6">
    <name type="scientific">Maribellus luteus</name>
    <dbReference type="NCBI Taxonomy" id="2305463"/>
    <lineage>
        <taxon>Bacteria</taxon>
        <taxon>Pseudomonadati</taxon>
        <taxon>Bacteroidota</taxon>
        <taxon>Bacteroidia</taxon>
        <taxon>Marinilabiliales</taxon>
        <taxon>Prolixibacteraceae</taxon>
        <taxon>Maribellus</taxon>
    </lineage>
</organism>
<reference evidence="5 6" key="1">
    <citation type="submission" date="2018-08" db="EMBL/GenBank/DDBJ databases">
        <title>Pallidiluteibacterium maritimus gen. nov., sp. nov., isolated from coastal sediment.</title>
        <authorList>
            <person name="Zhou L.Y."/>
        </authorList>
    </citation>
    <scope>NUCLEOTIDE SEQUENCE [LARGE SCALE GENOMIC DNA]</scope>
    <source>
        <strain evidence="5 6">XSD2</strain>
    </source>
</reference>
<dbReference type="PROSITE" id="PS00198">
    <property type="entry name" value="4FE4S_FER_1"/>
    <property type="match status" value="2"/>
</dbReference>
<dbReference type="PROSITE" id="PS51379">
    <property type="entry name" value="4FE4S_FER_2"/>
    <property type="match status" value="2"/>
</dbReference>
<dbReference type="RefSeq" id="WP_119440212.1">
    <property type="nucleotide sequence ID" value="NZ_QWGR01000022.1"/>
</dbReference>
<dbReference type="Proteomes" id="UP000265926">
    <property type="component" value="Unassembled WGS sequence"/>
</dbReference>
<dbReference type="GO" id="GO:0051536">
    <property type="term" value="F:iron-sulfur cluster binding"/>
    <property type="evidence" value="ECO:0007669"/>
    <property type="project" value="UniProtKB-KW"/>
</dbReference>
<evidence type="ECO:0000259" key="4">
    <source>
        <dbReference type="PROSITE" id="PS51379"/>
    </source>
</evidence>
<dbReference type="Gene3D" id="3.30.70.20">
    <property type="match status" value="1"/>
</dbReference>
<comment type="caution">
    <text evidence="5">The sequence shown here is derived from an EMBL/GenBank/DDBJ whole genome shotgun (WGS) entry which is preliminary data.</text>
</comment>
<dbReference type="SUPFAM" id="SSF54862">
    <property type="entry name" value="4Fe-4S ferredoxins"/>
    <property type="match status" value="1"/>
</dbReference>
<dbReference type="PANTHER" id="PTHR43122">
    <property type="entry name" value="FERREDOXIN SUBUNIT OF PYRUVATE:FLAVODOXIN OXIDOREDUCTASE-RELATED"/>
    <property type="match status" value="1"/>
</dbReference>
<dbReference type="EMBL" id="QWGR01000022">
    <property type="protein sequence ID" value="RIJ45617.1"/>
    <property type="molecule type" value="Genomic_DNA"/>
</dbReference>
<gene>
    <name evidence="5" type="ORF">D1614_22260</name>
</gene>
<name>A0A399SUD6_9BACT</name>
<dbReference type="InterPro" id="IPR017900">
    <property type="entry name" value="4Fe4S_Fe_S_CS"/>
</dbReference>
<sequence>MARVIGAVVVDKEECKGCSVCVEACPHDVLALHFEVNSKGYHYSYMKSPEACVGCANCGVVCPDTCITVYRTKAS</sequence>